<dbReference type="EMBL" id="CAXHTA020000017">
    <property type="protein sequence ID" value="CAL5227876.1"/>
    <property type="molecule type" value="Genomic_DNA"/>
</dbReference>
<dbReference type="Pfam" id="PF00249">
    <property type="entry name" value="Myb_DNA-binding"/>
    <property type="match status" value="1"/>
</dbReference>
<dbReference type="InterPro" id="IPR017930">
    <property type="entry name" value="Myb_dom"/>
</dbReference>
<dbReference type="Gene3D" id="1.10.10.60">
    <property type="entry name" value="Homeodomain-like"/>
    <property type="match status" value="1"/>
</dbReference>
<feature type="domain" description="Myb-like" evidence="6">
    <location>
        <begin position="29"/>
        <end position="81"/>
    </location>
</feature>
<dbReference type="SUPFAM" id="SSF46689">
    <property type="entry name" value="Homeodomain-like"/>
    <property type="match status" value="1"/>
</dbReference>
<dbReference type="PROSITE" id="PS51294">
    <property type="entry name" value="HTH_MYB"/>
    <property type="match status" value="1"/>
</dbReference>
<accession>A0ABP1GAT4</accession>
<evidence type="ECO:0000256" key="5">
    <source>
        <dbReference type="SAM" id="MobiDB-lite"/>
    </source>
</evidence>
<evidence type="ECO:0000259" key="7">
    <source>
        <dbReference type="PROSITE" id="PS51294"/>
    </source>
</evidence>
<protein>
    <submittedName>
        <fullName evidence="8">G10916 protein</fullName>
    </submittedName>
</protein>
<dbReference type="InterPro" id="IPR006447">
    <property type="entry name" value="Myb_dom_plants"/>
</dbReference>
<keyword evidence="1" id="KW-0805">Transcription regulation</keyword>
<evidence type="ECO:0000256" key="3">
    <source>
        <dbReference type="ARBA" id="ARBA00023163"/>
    </source>
</evidence>
<dbReference type="PANTHER" id="PTHR44191:SF62">
    <property type="entry name" value="OS04G0341900 PROTEIN"/>
    <property type="match status" value="1"/>
</dbReference>
<evidence type="ECO:0000256" key="1">
    <source>
        <dbReference type="ARBA" id="ARBA00023015"/>
    </source>
</evidence>
<proteinExistence type="predicted"/>
<organism evidence="8 9">
    <name type="scientific">Coccomyxa viridis</name>
    <dbReference type="NCBI Taxonomy" id="1274662"/>
    <lineage>
        <taxon>Eukaryota</taxon>
        <taxon>Viridiplantae</taxon>
        <taxon>Chlorophyta</taxon>
        <taxon>core chlorophytes</taxon>
        <taxon>Trebouxiophyceae</taxon>
        <taxon>Trebouxiophyceae incertae sedis</taxon>
        <taxon>Coccomyxaceae</taxon>
        <taxon>Coccomyxa</taxon>
    </lineage>
</organism>
<comment type="caution">
    <text evidence="8">The sequence shown here is derived from an EMBL/GenBank/DDBJ whole genome shotgun (WGS) entry which is preliminary data.</text>
</comment>
<dbReference type="InterPro" id="IPR009057">
    <property type="entry name" value="Homeodomain-like_sf"/>
</dbReference>
<evidence type="ECO:0000256" key="4">
    <source>
        <dbReference type="ARBA" id="ARBA00023242"/>
    </source>
</evidence>
<gene>
    <name evidence="8" type="primary">g10916</name>
    <name evidence="8" type="ORF">VP750_LOCUS9782</name>
</gene>
<reference evidence="8 9" key="1">
    <citation type="submission" date="2024-06" db="EMBL/GenBank/DDBJ databases">
        <authorList>
            <person name="Kraege A."/>
            <person name="Thomma B."/>
        </authorList>
    </citation>
    <scope>NUCLEOTIDE SEQUENCE [LARGE SCALE GENOMIC DNA]</scope>
</reference>
<dbReference type="Proteomes" id="UP001497392">
    <property type="component" value="Unassembled WGS sequence"/>
</dbReference>
<evidence type="ECO:0000313" key="8">
    <source>
        <dbReference type="EMBL" id="CAL5227876.1"/>
    </source>
</evidence>
<feature type="region of interest" description="Disordered" evidence="5">
    <location>
        <begin position="136"/>
        <end position="164"/>
    </location>
</feature>
<dbReference type="SMART" id="SM00717">
    <property type="entry name" value="SANT"/>
    <property type="match status" value="1"/>
</dbReference>
<dbReference type="CDD" id="cd00167">
    <property type="entry name" value="SANT"/>
    <property type="match status" value="1"/>
</dbReference>
<feature type="domain" description="HTH myb-type" evidence="7">
    <location>
        <begin position="29"/>
        <end position="85"/>
    </location>
</feature>
<dbReference type="NCBIfam" id="TIGR01557">
    <property type="entry name" value="myb_SHAQKYF"/>
    <property type="match status" value="1"/>
</dbReference>
<feature type="compositionally biased region" description="Low complexity" evidence="5">
    <location>
        <begin position="140"/>
        <end position="153"/>
    </location>
</feature>
<keyword evidence="9" id="KW-1185">Reference proteome</keyword>
<evidence type="ECO:0000313" key="9">
    <source>
        <dbReference type="Proteomes" id="UP001497392"/>
    </source>
</evidence>
<dbReference type="PROSITE" id="PS50090">
    <property type="entry name" value="MYB_LIKE"/>
    <property type="match status" value="1"/>
</dbReference>
<dbReference type="InterPro" id="IPR001005">
    <property type="entry name" value="SANT/Myb"/>
</dbReference>
<sequence length="228" mass="24619">MAFELPPRLRLEQERRAEKQPKTSNSGSGPMKKGQPWTSEEHLQFLAGLKKLGRSNWRGISRYFVPTRTPTQVASHAQKHFLRTSGVCKRRSRFAQLEQAASAQGLLGHDVQSLTTMSSALPVFYGMPAYGASSSEKPSLDSSAASDPGAAGLQVEKPGSSISCPESFPSPFPKICRPIPYHASARLTDMAKLRADLAASATDSTLQPLQPSSRSAFFPVHPTPAISA</sequence>
<dbReference type="InterPro" id="IPR052245">
    <property type="entry name" value="Plant_Stress_Dev_TF"/>
</dbReference>
<dbReference type="PANTHER" id="PTHR44191">
    <property type="entry name" value="TRANSCRIPTION FACTOR KUA1"/>
    <property type="match status" value="1"/>
</dbReference>
<feature type="compositionally biased region" description="Basic and acidic residues" evidence="5">
    <location>
        <begin position="7"/>
        <end position="21"/>
    </location>
</feature>
<evidence type="ECO:0000259" key="6">
    <source>
        <dbReference type="PROSITE" id="PS50090"/>
    </source>
</evidence>
<keyword evidence="4" id="KW-0539">Nucleus</keyword>
<keyword evidence="2" id="KW-0238">DNA-binding</keyword>
<name>A0ABP1GAT4_9CHLO</name>
<keyword evidence="3" id="KW-0804">Transcription</keyword>
<evidence type="ECO:0000256" key="2">
    <source>
        <dbReference type="ARBA" id="ARBA00023125"/>
    </source>
</evidence>
<feature type="region of interest" description="Disordered" evidence="5">
    <location>
        <begin position="1"/>
        <end position="40"/>
    </location>
</feature>